<protein>
    <submittedName>
        <fullName evidence="2">DAK1/DegV-like protein</fullName>
    </submittedName>
</protein>
<dbReference type="Pfam" id="PF02733">
    <property type="entry name" value="Dak1"/>
    <property type="match status" value="1"/>
</dbReference>
<evidence type="ECO:0000313" key="2">
    <source>
        <dbReference type="EMBL" id="PMD20917.1"/>
    </source>
</evidence>
<evidence type="ECO:0000259" key="1">
    <source>
        <dbReference type="PROSITE" id="PS51481"/>
    </source>
</evidence>
<dbReference type="OrthoDB" id="1724672at2759"/>
<organism evidence="2 3">
    <name type="scientific">Hyaloscypha hepaticicola</name>
    <dbReference type="NCBI Taxonomy" id="2082293"/>
    <lineage>
        <taxon>Eukaryota</taxon>
        <taxon>Fungi</taxon>
        <taxon>Dikarya</taxon>
        <taxon>Ascomycota</taxon>
        <taxon>Pezizomycotina</taxon>
        <taxon>Leotiomycetes</taxon>
        <taxon>Helotiales</taxon>
        <taxon>Hyaloscyphaceae</taxon>
        <taxon>Hyaloscypha</taxon>
    </lineage>
</organism>
<evidence type="ECO:0000313" key="3">
    <source>
        <dbReference type="Proteomes" id="UP000235672"/>
    </source>
</evidence>
<dbReference type="Proteomes" id="UP000235672">
    <property type="component" value="Unassembled WGS sequence"/>
</dbReference>
<gene>
    <name evidence="2" type="ORF">NA56DRAFT_646055</name>
</gene>
<accession>A0A2J6Q3Q5</accession>
<dbReference type="Gene3D" id="3.30.1180.20">
    <property type="entry name" value="Dihydroxyacetone kinase, domain 2"/>
    <property type="match status" value="1"/>
</dbReference>
<feature type="domain" description="DhaK" evidence="1">
    <location>
        <begin position="34"/>
        <end position="360"/>
    </location>
</feature>
<name>A0A2J6Q3Q5_9HELO</name>
<dbReference type="FunFam" id="3.40.50.10440:FF:000001">
    <property type="entry name" value="Dihydroxyacetone kinase, DhaK subunit"/>
    <property type="match status" value="1"/>
</dbReference>
<reference evidence="2 3" key="1">
    <citation type="submission" date="2016-05" db="EMBL/GenBank/DDBJ databases">
        <title>A degradative enzymes factory behind the ericoid mycorrhizal symbiosis.</title>
        <authorList>
            <consortium name="DOE Joint Genome Institute"/>
            <person name="Martino E."/>
            <person name="Morin E."/>
            <person name="Grelet G."/>
            <person name="Kuo A."/>
            <person name="Kohler A."/>
            <person name="Daghino S."/>
            <person name="Barry K."/>
            <person name="Choi C."/>
            <person name="Cichocki N."/>
            <person name="Clum A."/>
            <person name="Copeland A."/>
            <person name="Hainaut M."/>
            <person name="Haridas S."/>
            <person name="Labutti K."/>
            <person name="Lindquist E."/>
            <person name="Lipzen A."/>
            <person name="Khouja H.-R."/>
            <person name="Murat C."/>
            <person name="Ohm R."/>
            <person name="Olson A."/>
            <person name="Spatafora J."/>
            <person name="Veneault-Fourrey C."/>
            <person name="Henrissat B."/>
            <person name="Grigoriev I."/>
            <person name="Martin F."/>
            <person name="Perotto S."/>
        </authorList>
    </citation>
    <scope>NUCLEOTIDE SEQUENCE [LARGE SCALE GENOMIC DNA]</scope>
    <source>
        <strain evidence="2 3">UAMH 7357</strain>
    </source>
</reference>
<dbReference type="InterPro" id="IPR050861">
    <property type="entry name" value="Dihydroxyacetone_Kinase"/>
</dbReference>
<dbReference type="EMBL" id="KZ613483">
    <property type="protein sequence ID" value="PMD20917.1"/>
    <property type="molecule type" value="Genomic_DNA"/>
</dbReference>
<dbReference type="GO" id="GO:0004371">
    <property type="term" value="F:glycerone kinase activity"/>
    <property type="evidence" value="ECO:0007669"/>
    <property type="project" value="InterPro"/>
</dbReference>
<dbReference type="AlphaFoldDB" id="A0A2J6Q3Q5"/>
<dbReference type="PANTHER" id="PTHR28629">
    <property type="entry name" value="TRIOKINASE/FMN CYCLASE"/>
    <property type="match status" value="1"/>
</dbReference>
<dbReference type="Gene3D" id="3.40.50.10440">
    <property type="entry name" value="Dihydroxyacetone kinase, domain 1"/>
    <property type="match status" value="1"/>
</dbReference>
<dbReference type="PROSITE" id="PS51481">
    <property type="entry name" value="DHAK"/>
    <property type="match status" value="1"/>
</dbReference>
<dbReference type="GO" id="GO:0019563">
    <property type="term" value="P:glycerol catabolic process"/>
    <property type="evidence" value="ECO:0007669"/>
    <property type="project" value="TreeGrafter"/>
</dbReference>
<dbReference type="GO" id="GO:0005829">
    <property type="term" value="C:cytosol"/>
    <property type="evidence" value="ECO:0007669"/>
    <property type="project" value="TreeGrafter"/>
</dbReference>
<dbReference type="SUPFAM" id="SSF82549">
    <property type="entry name" value="DAK1/DegV-like"/>
    <property type="match status" value="1"/>
</dbReference>
<dbReference type="InterPro" id="IPR004006">
    <property type="entry name" value="DhaK_dom"/>
</dbReference>
<sequence>MMPRGNPLHHPDVPPLTGVTIHAGSTSYEHFIIDQTILIESALQSRAITNPSASVDAKNRIVCLDETYHSQVSLISGCGTGHEPSFTGYVGRGMLAATVSGDVLSTPSQEQIEVALTKVNGKHGILAIIMNHQGDVANFKAAISKFKASGIKTELVVVGDDVGRGRIRTQEHGRSGIAGTVLVLKIAGAFAATGATLDEVTRIAKLTADHVLSVGSAISHVKIPNQSILDKQSDELLATGRFGSETRLGEHQLPGSHRLEVDLPGIVGTMLQELLDWADEDRSFSEISPGDKLVLLVNNLGGLSGLELGAITWEIAIQLENKYGIKPERVYSGTFMSTLNELGFSISLLKIYRTLNWAVP</sequence>
<proteinExistence type="predicted"/>
<dbReference type="STRING" id="1745343.A0A2J6Q3Q5"/>
<dbReference type="PANTHER" id="PTHR28629:SF14">
    <property type="entry name" value="DIHYDROXYACETONE KINASE 1"/>
    <property type="match status" value="1"/>
</dbReference>
<keyword evidence="3" id="KW-1185">Reference proteome</keyword>